<dbReference type="InterPro" id="IPR013324">
    <property type="entry name" value="RNA_pol_sigma_r3/r4-like"/>
</dbReference>
<evidence type="ECO:0000259" key="6">
    <source>
        <dbReference type="Pfam" id="PF04542"/>
    </source>
</evidence>
<evidence type="ECO:0000259" key="7">
    <source>
        <dbReference type="Pfam" id="PF04545"/>
    </source>
</evidence>
<dbReference type="Gene3D" id="1.20.120.1810">
    <property type="match status" value="1"/>
</dbReference>
<evidence type="ECO:0000313" key="9">
    <source>
        <dbReference type="Proteomes" id="UP001601948"/>
    </source>
</evidence>
<reference evidence="8 9" key="1">
    <citation type="submission" date="2024-10" db="EMBL/GenBank/DDBJ databases">
        <title>The Natural Products Discovery Center: Release of the First 8490 Sequenced Strains for Exploring Actinobacteria Biosynthetic Diversity.</title>
        <authorList>
            <person name="Kalkreuter E."/>
            <person name="Kautsar S.A."/>
            <person name="Yang D."/>
            <person name="Bader C.D."/>
            <person name="Teijaro C.N."/>
            <person name="Fluegel L."/>
            <person name="Davis C.M."/>
            <person name="Simpson J.R."/>
            <person name="Lauterbach L."/>
            <person name="Steele A.D."/>
            <person name="Gui C."/>
            <person name="Meng S."/>
            <person name="Li G."/>
            <person name="Viehrig K."/>
            <person name="Ye F."/>
            <person name="Su P."/>
            <person name="Kiefer A.F."/>
            <person name="Nichols A."/>
            <person name="Cepeda A.J."/>
            <person name="Yan W."/>
            <person name="Fan B."/>
            <person name="Jiang Y."/>
            <person name="Adhikari A."/>
            <person name="Zheng C.-J."/>
            <person name="Schuster L."/>
            <person name="Cowan T.M."/>
            <person name="Smanski M.J."/>
            <person name="Chevrette M.G."/>
            <person name="De Carvalho L.P.S."/>
            <person name="Shen B."/>
        </authorList>
    </citation>
    <scope>NUCLEOTIDE SEQUENCE [LARGE SCALE GENOMIC DNA]</scope>
    <source>
        <strain evidence="8 9">NPDC003040</strain>
    </source>
</reference>
<dbReference type="Pfam" id="PF04545">
    <property type="entry name" value="Sigma70_r4"/>
    <property type="match status" value="1"/>
</dbReference>
<dbReference type="InterPro" id="IPR014284">
    <property type="entry name" value="RNA_pol_sigma-70_dom"/>
</dbReference>
<dbReference type="InterPro" id="IPR036388">
    <property type="entry name" value="WH-like_DNA-bd_sf"/>
</dbReference>
<evidence type="ECO:0000256" key="3">
    <source>
        <dbReference type="ARBA" id="ARBA00023125"/>
    </source>
</evidence>
<protein>
    <submittedName>
        <fullName evidence="8">SigB/SigF/SigG family RNA polymerase sigma factor</fullName>
    </submittedName>
</protein>
<dbReference type="EMBL" id="JBIAPI010000017">
    <property type="protein sequence ID" value="MFF3229052.1"/>
    <property type="molecule type" value="Genomic_DNA"/>
</dbReference>
<feature type="domain" description="RNA polymerase sigma-70 region 2" evidence="6">
    <location>
        <begin position="54"/>
        <end position="119"/>
    </location>
</feature>
<comment type="caution">
    <text evidence="8">The sequence shown here is derived from an EMBL/GenBank/DDBJ whole genome shotgun (WGS) entry which is preliminary data.</text>
</comment>
<dbReference type="PANTHER" id="PTHR30385:SF4">
    <property type="entry name" value="RNA POLYMERASE SIGMA-E FACTOR"/>
    <property type="match status" value="1"/>
</dbReference>
<dbReference type="Gene3D" id="1.10.10.10">
    <property type="entry name" value="Winged helix-like DNA-binding domain superfamily/Winged helix DNA-binding domain"/>
    <property type="match status" value="2"/>
</dbReference>
<evidence type="ECO:0000256" key="4">
    <source>
        <dbReference type="ARBA" id="ARBA00023163"/>
    </source>
</evidence>
<dbReference type="NCBIfam" id="TIGR02937">
    <property type="entry name" value="sigma70-ECF"/>
    <property type="match status" value="1"/>
</dbReference>
<organism evidence="8 9">
    <name type="scientific">Nocardia suismassiliense</name>
    <dbReference type="NCBI Taxonomy" id="2077092"/>
    <lineage>
        <taxon>Bacteria</taxon>
        <taxon>Bacillati</taxon>
        <taxon>Actinomycetota</taxon>
        <taxon>Actinomycetes</taxon>
        <taxon>Mycobacteriales</taxon>
        <taxon>Nocardiaceae</taxon>
        <taxon>Nocardia</taxon>
    </lineage>
</organism>
<dbReference type="PRINTS" id="PR00046">
    <property type="entry name" value="SIGMA70FCT"/>
</dbReference>
<keyword evidence="3" id="KW-0238">DNA-binding</keyword>
<dbReference type="InterPro" id="IPR007630">
    <property type="entry name" value="RNA_pol_sigma70_r4"/>
</dbReference>
<evidence type="ECO:0000256" key="1">
    <source>
        <dbReference type="ARBA" id="ARBA00023015"/>
    </source>
</evidence>
<dbReference type="Pfam" id="PF04539">
    <property type="entry name" value="Sigma70_r3"/>
    <property type="match status" value="1"/>
</dbReference>
<keyword evidence="1" id="KW-0805">Transcription regulation</keyword>
<dbReference type="CDD" id="cd06171">
    <property type="entry name" value="Sigma70_r4"/>
    <property type="match status" value="1"/>
</dbReference>
<dbReference type="SUPFAM" id="SSF88946">
    <property type="entry name" value="Sigma2 domain of RNA polymerase sigma factors"/>
    <property type="match status" value="1"/>
</dbReference>
<dbReference type="SUPFAM" id="SSF88659">
    <property type="entry name" value="Sigma3 and sigma4 domains of RNA polymerase sigma factors"/>
    <property type="match status" value="2"/>
</dbReference>
<accession>A0ABW6R695</accession>
<dbReference type="NCBIfam" id="TIGR02980">
    <property type="entry name" value="SigBFG"/>
    <property type="match status" value="1"/>
</dbReference>
<dbReference type="InterPro" id="IPR007624">
    <property type="entry name" value="RNA_pol_sigma70_r3"/>
</dbReference>
<dbReference type="Pfam" id="PF04542">
    <property type="entry name" value="Sigma70_r2"/>
    <property type="match status" value="1"/>
</dbReference>
<feature type="domain" description="RNA polymerase sigma-70 region 3" evidence="5">
    <location>
        <begin position="137"/>
        <end position="185"/>
    </location>
</feature>
<dbReference type="RefSeq" id="WP_387726420.1">
    <property type="nucleotide sequence ID" value="NZ_JBIAPI010000017.1"/>
</dbReference>
<dbReference type="InterPro" id="IPR014322">
    <property type="entry name" value="RNA_pol_sigma-B/F/G"/>
</dbReference>
<dbReference type="InterPro" id="IPR007627">
    <property type="entry name" value="RNA_pol_sigma70_r2"/>
</dbReference>
<sequence>MTASTTLCSQPDATTAFDDSRDYEHLEPSLAELAALGPTDRRRRVLRAQIVCRALPLADHIARRYAGRGADADDLVQVARVGLLYAIDRFDQARGPSFLAFAVPTIMGEVRRYFRDHTWALRVTRRAKDTRALLGPATEAFAQRHGRMPTDRELAIELAVDVAEVTQARLAANCYSAESLDVTIPDESGAEVPLTDRLGNDEHCYRLVEEAMVVRPLIAQLTARERRVLIWRYRDSMTQAQIADRLGVSQMQVSRILMRVLATLREDALGGASAPAGAPGRA</sequence>
<evidence type="ECO:0000256" key="2">
    <source>
        <dbReference type="ARBA" id="ARBA00023082"/>
    </source>
</evidence>
<feature type="domain" description="RNA polymerase sigma-70 region 4" evidence="7">
    <location>
        <begin position="218"/>
        <end position="266"/>
    </location>
</feature>
<dbReference type="PANTHER" id="PTHR30385">
    <property type="entry name" value="SIGMA FACTOR F FLAGELLAR"/>
    <property type="match status" value="1"/>
</dbReference>
<keyword evidence="9" id="KW-1185">Reference proteome</keyword>
<gene>
    <name evidence="8" type="ORF">ACFYV7_40120</name>
</gene>
<dbReference type="InterPro" id="IPR000943">
    <property type="entry name" value="RNA_pol_sigma70"/>
</dbReference>
<dbReference type="Proteomes" id="UP001601948">
    <property type="component" value="Unassembled WGS sequence"/>
</dbReference>
<evidence type="ECO:0000259" key="5">
    <source>
        <dbReference type="Pfam" id="PF04539"/>
    </source>
</evidence>
<evidence type="ECO:0000313" key="8">
    <source>
        <dbReference type="EMBL" id="MFF3229052.1"/>
    </source>
</evidence>
<dbReference type="InterPro" id="IPR013325">
    <property type="entry name" value="RNA_pol_sigma_r2"/>
</dbReference>
<name>A0ABW6R695_9NOCA</name>
<proteinExistence type="predicted"/>
<keyword evidence="2" id="KW-0731">Sigma factor</keyword>
<keyword evidence="4" id="KW-0804">Transcription</keyword>